<reference evidence="5 6" key="1">
    <citation type="journal article" date="2012" name="Environ. Microbiol.">
        <title>The genome sequence of Desulfatibacillum alkenivorans AK-01: a blueprint for anaerobic alkane oxidation.</title>
        <authorList>
            <person name="Callaghan A.V."/>
            <person name="Morris B.E."/>
            <person name="Pereira I.A."/>
            <person name="McInerney M.J."/>
            <person name="Austin R.N."/>
            <person name="Groves J.T."/>
            <person name="Kukor J.J."/>
            <person name="Suflita J.M."/>
            <person name="Young L.Y."/>
            <person name="Zylstra G.J."/>
            <person name="Wawrik B."/>
        </authorList>
    </citation>
    <scope>NUCLEOTIDE SEQUENCE [LARGE SCALE GENOMIC DNA]</scope>
    <source>
        <strain evidence="5 6">AK-01</strain>
    </source>
</reference>
<dbReference type="PANTHER" id="PTHR45228">
    <property type="entry name" value="CYCLIC DI-GMP PHOSPHODIESTERASE TM_0186-RELATED"/>
    <property type="match status" value="1"/>
</dbReference>
<feature type="domain" description="HD-GYP" evidence="4">
    <location>
        <begin position="150"/>
        <end position="347"/>
    </location>
</feature>
<dbReference type="InterPro" id="IPR052020">
    <property type="entry name" value="Cyclic_di-GMP/3'3'-cGAMP_PDE"/>
</dbReference>
<dbReference type="InterPro" id="IPR001789">
    <property type="entry name" value="Sig_transdc_resp-reg_receiver"/>
</dbReference>
<dbReference type="SMART" id="SM00471">
    <property type="entry name" value="HDc"/>
    <property type="match status" value="1"/>
</dbReference>
<dbReference type="InterPro" id="IPR011006">
    <property type="entry name" value="CheY-like_superfamily"/>
</dbReference>
<dbReference type="RefSeq" id="WP_015949599.1">
    <property type="nucleotide sequence ID" value="NC_011768.1"/>
</dbReference>
<sequence>MQQSKANILLVDDEPAIHRLMQHILEREGYRLLSVYSGEEALGIVAQGGIDLVILDLSMPGMDGFEVARQIKEQPQAFLIPIILFTGRDTVENHAKALEMGVDDFLSKTEHKEVILARVRLHLKLKRMHGRLADYQSNLEKKVEQQTWQLKTASLETIVKLSAASEFRDNETGAHIRRMSHYAAAIAKTMGFNKRVQESILYSSPMHDIGKIGIPDCILLKPGPLTDKEWKIMKRHPQIGASILSGAQSGFIRMAEMIALTHHEKWDGSGYPQGLKGRQIPIAGQIAAIADVFDALTSERPYKRAFSGIEAIRIIQEGRGNHFSPEVTDAFFTTLDEILVIKDKFQDTDQDKQNLYARTYQALAKDVPPQIYQAASKTSKNGSVEKQPASSRFQEGRSRPPVSLTSVG</sequence>
<dbReference type="eggNOG" id="COG3437">
    <property type="taxonomic scope" value="Bacteria"/>
</dbReference>
<protein>
    <submittedName>
        <fullName evidence="5">Response regulator receiver modulated metal dependent phosphohydrolase</fullName>
    </submittedName>
</protein>
<dbReference type="SUPFAM" id="SSF109604">
    <property type="entry name" value="HD-domain/PDEase-like"/>
    <property type="match status" value="1"/>
</dbReference>
<dbReference type="Gene3D" id="3.40.50.2300">
    <property type="match status" value="1"/>
</dbReference>
<feature type="modified residue" description="4-aspartylphosphate" evidence="1">
    <location>
        <position position="56"/>
    </location>
</feature>
<organism evidence="5 6">
    <name type="scientific">Desulfatibacillum aliphaticivorans</name>
    <dbReference type="NCBI Taxonomy" id="218208"/>
    <lineage>
        <taxon>Bacteria</taxon>
        <taxon>Pseudomonadati</taxon>
        <taxon>Thermodesulfobacteriota</taxon>
        <taxon>Desulfobacteria</taxon>
        <taxon>Desulfobacterales</taxon>
        <taxon>Desulfatibacillaceae</taxon>
        <taxon>Desulfatibacillum</taxon>
    </lineage>
</organism>
<name>B8FDD1_DESAL</name>
<proteinExistence type="predicted"/>
<dbReference type="EMBL" id="CP001322">
    <property type="protein sequence ID" value="ACL06562.1"/>
    <property type="molecule type" value="Genomic_DNA"/>
</dbReference>
<evidence type="ECO:0000259" key="4">
    <source>
        <dbReference type="PROSITE" id="PS51832"/>
    </source>
</evidence>
<accession>B8FDD1</accession>
<dbReference type="KEGG" id="dal:Dalk_4886"/>
<dbReference type="Gene3D" id="1.10.3210.10">
    <property type="entry name" value="Hypothetical protein af1432"/>
    <property type="match status" value="1"/>
</dbReference>
<evidence type="ECO:0000313" key="6">
    <source>
        <dbReference type="Proteomes" id="UP000000739"/>
    </source>
</evidence>
<keyword evidence="1" id="KW-0597">Phosphoprotein</keyword>
<feature type="region of interest" description="Disordered" evidence="2">
    <location>
        <begin position="374"/>
        <end position="408"/>
    </location>
</feature>
<dbReference type="Pfam" id="PF00072">
    <property type="entry name" value="Response_reg"/>
    <property type="match status" value="1"/>
</dbReference>
<dbReference type="Proteomes" id="UP000000739">
    <property type="component" value="Chromosome"/>
</dbReference>
<keyword evidence="6" id="KW-1185">Reference proteome</keyword>
<feature type="domain" description="Response regulatory" evidence="3">
    <location>
        <begin position="7"/>
        <end position="123"/>
    </location>
</feature>
<dbReference type="SUPFAM" id="SSF52172">
    <property type="entry name" value="CheY-like"/>
    <property type="match status" value="1"/>
</dbReference>
<feature type="compositionally biased region" description="Polar residues" evidence="2">
    <location>
        <begin position="374"/>
        <end position="393"/>
    </location>
</feature>
<dbReference type="CDD" id="cd00077">
    <property type="entry name" value="HDc"/>
    <property type="match status" value="1"/>
</dbReference>
<dbReference type="PROSITE" id="PS50110">
    <property type="entry name" value="RESPONSE_REGULATORY"/>
    <property type="match status" value="1"/>
</dbReference>
<dbReference type="InterPro" id="IPR037522">
    <property type="entry name" value="HD_GYP_dom"/>
</dbReference>
<gene>
    <name evidence="5" type="ordered locus">Dalk_4886</name>
</gene>
<dbReference type="PANTHER" id="PTHR45228:SF1">
    <property type="entry name" value="CYCLIC DI-GMP PHOSPHODIESTERASE TM_0186"/>
    <property type="match status" value="1"/>
</dbReference>
<evidence type="ECO:0000259" key="3">
    <source>
        <dbReference type="PROSITE" id="PS50110"/>
    </source>
</evidence>
<evidence type="ECO:0000256" key="1">
    <source>
        <dbReference type="PROSITE-ProRule" id="PRU00169"/>
    </source>
</evidence>
<evidence type="ECO:0000256" key="2">
    <source>
        <dbReference type="SAM" id="MobiDB-lite"/>
    </source>
</evidence>
<evidence type="ECO:0000313" key="5">
    <source>
        <dbReference type="EMBL" id="ACL06562.1"/>
    </source>
</evidence>
<dbReference type="AlphaFoldDB" id="B8FDD1"/>
<dbReference type="Pfam" id="PF13487">
    <property type="entry name" value="HD_5"/>
    <property type="match status" value="1"/>
</dbReference>
<dbReference type="HOGENOM" id="CLU_000445_92_10_7"/>
<dbReference type="GO" id="GO:0000160">
    <property type="term" value="P:phosphorelay signal transduction system"/>
    <property type="evidence" value="ECO:0007669"/>
    <property type="project" value="InterPro"/>
</dbReference>
<dbReference type="InterPro" id="IPR003607">
    <property type="entry name" value="HD/PDEase_dom"/>
</dbReference>
<dbReference type="SMART" id="SM00448">
    <property type="entry name" value="REC"/>
    <property type="match status" value="1"/>
</dbReference>
<dbReference type="PROSITE" id="PS51832">
    <property type="entry name" value="HD_GYP"/>
    <property type="match status" value="1"/>
</dbReference>